<gene>
    <name evidence="2" type="ORF">ILUMI_25205</name>
</gene>
<evidence type="ECO:0000313" key="3">
    <source>
        <dbReference type="Proteomes" id="UP000801492"/>
    </source>
</evidence>
<organism evidence="2 3">
    <name type="scientific">Ignelater luminosus</name>
    <name type="common">Cucubano</name>
    <name type="synonym">Pyrophorus luminosus</name>
    <dbReference type="NCBI Taxonomy" id="2038154"/>
    <lineage>
        <taxon>Eukaryota</taxon>
        <taxon>Metazoa</taxon>
        <taxon>Ecdysozoa</taxon>
        <taxon>Arthropoda</taxon>
        <taxon>Hexapoda</taxon>
        <taxon>Insecta</taxon>
        <taxon>Pterygota</taxon>
        <taxon>Neoptera</taxon>
        <taxon>Endopterygota</taxon>
        <taxon>Coleoptera</taxon>
        <taxon>Polyphaga</taxon>
        <taxon>Elateriformia</taxon>
        <taxon>Elateroidea</taxon>
        <taxon>Elateridae</taxon>
        <taxon>Agrypninae</taxon>
        <taxon>Pyrophorini</taxon>
        <taxon>Ignelater</taxon>
    </lineage>
</organism>
<dbReference type="Proteomes" id="UP000801492">
    <property type="component" value="Unassembled WGS sequence"/>
</dbReference>
<protein>
    <submittedName>
        <fullName evidence="2">Uncharacterized protein</fullName>
    </submittedName>
</protein>
<proteinExistence type="predicted"/>
<dbReference type="AlphaFoldDB" id="A0A8K0C5W8"/>
<reference evidence="2" key="1">
    <citation type="submission" date="2019-08" db="EMBL/GenBank/DDBJ databases">
        <title>The genome of the North American firefly Photinus pyralis.</title>
        <authorList>
            <consortium name="Photinus pyralis genome working group"/>
            <person name="Fallon T.R."/>
            <person name="Sander Lower S.E."/>
            <person name="Weng J.-K."/>
        </authorList>
    </citation>
    <scope>NUCLEOTIDE SEQUENCE</scope>
    <source>
        <strain evidence="2">TRF0915ILg1</strain>
        <tissue evidence="2">Whole body</tissue>
    </source>
</reference>
<accession>A0A8K0C5W8</accession>
<sequence length="107" mass="11819">MGAPNSNCKFIYIGVNDLYHPPPTTDPPQVASGQHRHPLKPFSPFFEFHHKPRPSGHAYTLGTSNFQLPATQHLRQAPPSSPRTNICDSTGRRHLYAAIGPPRATVN</sequence>
<dbReference type="EMBL" id="VTPC01090880">
    <property type="protein sequence ID" value="KAF2880989.1"/>
    <property type="molecule type" value="Genomic_DNA"/>
</dbReference>
<keyword evidence="3" id="KW-1185">Reference proteome</keyword>
<evidence type="ECO:0000313" key="2">
    <source>
        <dbReference type="EMBL" id="KAF2880989.1"/>
    </source>
</evidence>
<feature type="region of interest" description="Disordered" evidence="1">
    <location>
        <begin position="21"/>
        <end position="43"/>
    </location>
</feature>
<name>A0A8K0C5W8_IGNLU</name>
<comment type="caution">
    <text evidence="2">The sequence shown here is derived from an EMBL/GenBank/DDBJ whole genome shotgun (WGS) entry which is preliminary data.</text>
</comment>
<evidence type="ECO:0000256" key="1">
    <source>
        <dbReference type="SAM" id="MobiDB-lite"/>
    </source>
</evidence>